<sequence>NISISLDVIKDVMNRFVTLLKDRHLQPSPTARYEYTSSLDFDTEHVLKMPQHDEPNRCYVLQEDDFSLCYHNLTDSSTTGTTNLQVKNIRDLSAMPMCLFSMNAVILSNTIRLPYKVQNHNVSSQPCNSVKPVRDRSRRVGEDAP</sequence>
<evidence type="ECO:0000256" key="1">
    <source>
        <dbReference type="SAM" id="MobiDB-lite"/>
    </source>
</evidence>
<accession>A0A7U2EZK3</accession>
<protein>
    <submittedName>
        <fullName evidence="2">Uncharacterized protein</fullName>
    </submittedName>
</protein>
<reference evidence="3" key="1">
    <citation type="journal article" date="2021" name="BMC Genomics">
        <title>Chromosome-level genome assembly and manually-curated proteome of model necrotroph Parastagonospora nodorum Sn15 reveals a genome-wide trove of candidate effector homologs, and redundancy of virulence-related functions within an accessory chromosome.</title>
        <authorList>
            <person name="Bertazzoni S."/>
            <person name="Jones D.A.B."/>
            <person name="Phan H.T."/>
            <person name="Tan K.-C."/>
            <person name="Hane J.K."/>
        </authorList>
    </citation>
    <scope>NUCLEOTIDE SEQUENCE [LARGE SCALE GENOMIC DNA]</scope>
    <source>
        <strain evidence="3">SN15 / ATCC MYA-4574 / FGSC 10173)</strain>
    </source>
</reference>
<organism evidence="2 3">
    <name type="scientific">Phaeosphaeria nodorum (strain SN15 / ATCC MYA-4574 / FGSC 10173)</name>
    <name type="common">Glume blotch fungus</name>
    <name type="synonym">Parastagonospora nodorum</name>
    <dbReference type="NCBI Taxonomy" id="321614"/>
    <lineage>
        <taxon>Eukaryota</taxon>
        <taxon>Fungi</taxon>
        <taxon>Dikarya</taxon>
        <taxon>Ascomycota</taxon>
        <taxon>Pezizomycotina</taxon>
        <taxon>Dothideomycetes</taxon>
        <taxon>Pleosporomycetidae</taxon>
        <taxon>Pleosporales</taxon>
        <taxon>Pleosporineae</taxon>
        <taxon>Phaeosphaeriaceae</taxon>
        <taxon>Parastagonospora</taxon>
    </lineage>
</organism>
<dbReference type="Proteomes" id="UP000663193">
    <property type="component" value="Chromosome 5"/>
</dbReference>
<evidence type="ECO:0000313" key="3">
    <source>
        <dbReference type="Proteomes" id="UP000663193"/>
    </source>
</evidence>
<feature type="compositionally biased region" description="Basic and acidic residues" evidence="1">
    <location>
        <begin position="132"/>
        <end position="145"/>
    </location>
</feature>
<evidence type="ECO:0000313" key="2">
    <source>
        <dbReference type="EMBL" id="QRC95781.1"/>
    </source>
</evidence>
<dbReference type="AlphaFoldDB" id="A0A7U2EZK3"/>
<dbReference type="VEuPathDB" id="FungiDB:JI435_309520"/>
<feature type="region of interest" description="Disordered" evidence="1">
    <location>
        <begin position="121"/>
        <end position="145"/>
    </location>
</feature>
<dbReference type="EMBL" id="CP069027">
    <property type="protein sequence ID" value="QRC95781.1"/>
    <property type="molecule type" value="Genomic_DNA"/>
</dbReference>
<gene>
    <name evidence="2" type="ORF">JI435_309520</name>
</gene>
<keyword evidence="3" id="KW-1185">Reference proteome</keyword>
<name>A0A7U2EZK3_PHANO</name>
<feature type="non-terminal residue" evidence="2">
    <location>
        <position position="1"/>
    </location>
</feature>
<proteinExistence type="predicted"/>